<evidence type="ECO:0000256" key="1">
    <source>
        <dbReference type="SAM" id="MobiDB-lite"/>
    </source>
</evidence>
<organism evidence="2 3">
    <name type="scientific">Vespula maculifrons</name>
    <name type="common">Eastern yellow jacket</name>
    <name type="synonym">Wasp</name>
    <dbReference type="NCBI Taxonomy" id="7453"/>
    <lineage>
        <taxon>Eukaryota</taxon>
        <taxon>Metazoa</taxon>
        <taxon>Ecdysozoa</taxon>
        <taxon>Arthropoda</taxon>
        <taxon>Hexapoda</taxon>
        <taxon>Insecta</taxon>
        <taxon>Pterygota</taxon>
        <taxon>Neoptera</taxon>
        <taxon>Endopterygota</taxon>
        <taxon>Hymenoptera</taxon>
        <taxon>Apocrita</taxon>
        <taxon>Aculeata</taxon>
        <taxon>Vespoidea</taxon>
        <taxon>Vespidae</taxon>
        <taxon>Vespinae</taxon>
        <taxon>Vespula</taxon>
    </lineage>
</organism>
<dbReference type="AlphaFoldDB" id="A0ABD2ARR9"/>
<accession>A0ABD2ARR9</accession>
<comment type="caution">
    <text evidence="2">The sequence shown here is derived from an EMBL/GenBank/DDBJ whole genome shotgun (WGS) entry which is preliminary data.</text>
</comment>
<feature type="region of interest" description="Disordered" evidence="1">
    <location>
        <begin position="105"/>
        <end position="138"/>
    </location>
</feature>
<evidence type="ECO:0000313" key="3">
    <source>
        <dbReference type="Proteomes" id="UP001607303"/>
    </source>
</evidence>
<dbReference type="Proteomes" id="UP001607303">
    <property type="component" value="Unassembled WGS sequence"/>
</dbReference>
<reference evidence="2 3" key="1">
    <citation type="journal article" date="2024" name="Ann. Entomol. Soc. Am.">
        <title>Genomic analyses of the southern and eastern yellowjacket wasps (Hymenoptera: Vespidae) reveal evolutionary signatures of social life.</title>
        <authorList>
            <person name="Catto M.A."/>
            <person name="Caine P.B."/>
            <person name="Orr S.E."/>
            <person name="Hunt B.G."/>
            <person name="Goodisman M.A.D."/>
        </authorList>
    </citation>
    <scope>NUCLEOTIDE SEQUENCE [LARGE SCALE GENOMIC DNA]</scope>
    <source>
        <strain evidence="2">232</strain>
        <tissue evidence="2">Head and thorax</tissue>
    </source>
</reference>
<gene>
    <name evidence="2" type="ORF">V1477_019160</name>
</gene>
<protein>
    <submittedName>
        <fullName evidence="2">Uncharacterized protein</fullName>
    </submittedName>
</protein>
<sequence length="138" mass="15392">MSDVNEGKKMFITALVSNVGKYMALLRAKTSILYAFGRAPKSDTLMVNPRPFSRPFSRPIVVGRLFRDTLGCGLTRCHRQQSTMTTTTTTTTMTMTTTTTTMLLSSSKGTNANNTNKHQGRENDHFERGKTVTIYSQQ</sequence>
<feature type="compositionally biased region" description="Polar residues" evidence="1">
    <location>
        <begin position="105"/>
        <end position="117"/>
    </location>
</feature>
<dbReference type="EMBL" id="JAYRBN010000114">
    <property type="protein sequence ID" value="KAL2723309.1"/>
    <property type="molecule type" value="Genomic_DNA"/>
</dbReference>
<name>A0ABD2ARR9_VESMC</name>
<evidence type="ECO:0000313" key="2">
    <source>
        <dbReference type="EMBL" id="KAL2723309.1"/>
    </source>
</evidence>
<proteinExistence type="predicted"/>
<keyword evidence="3" id="KW-1185">Reference proteome</keyword>
<feature type="compositionally biased region" description="Basic and acidic residues" evidence="1">
    <location>
        <begin position="119"/>
        <end position="130"/>
    </location>
</feature>